<evidence type="ECO:0000256" key="7">
    <source>
        <dbReference type="ARBA" id="ARBA00023136"/>
    </source>
</evidence>
<evidence type="ECO:0000256" key="1">
    <source>
        <dbReference type="ARBA" id="ARBA00004141"/>
    </source>
</evidence>
<dbReference type="PROSITE" id="PS50893">
    <property type="entry name" value="ABC_TRANSPORTER_2"/>
    <property type="match status" value="1"/>
</dbReference>
<feature type="transmembrane region" description="Helical" evidence="9">
    <location>
        <begin position="457"/>
        <end position="478"/>
    </location>
</feature>
<protein>
    <recommendedName>
        <fullName evidence="10">ABC transporter domain-containing protein</fullName>
    </recommendedName>
</protein>
<dbReference type="Pfam" id="PF24526">
    <property type="entry name" value="ABCA12_C"/>
    <property type="match status" value="1"/>
</dbReference>
<feature type="region of interest" description="Disordered" evidence="8">
    <location>
        <begin position="1"/>
        <end position="24"/>
    </location>
</feature>
<dbReference type="STRING" id="200361.A0A453SBT9"/>
<evidence type="ECO:0000313" key="12">
    <source>
        <dbReference type="Proteomes" id="UP000015105"/>
    </source>
</evidence>
<dbReference type="GO" id="GO:0005524">
    <property type="term" value="F:ATP binding"/>
    <property type="evidence" value="ECO:0007669"/>
    <property type="project" value="UniProtKB-KW"/>
</dbReference>
<dbReference type="GO" id="GO:0005319">
    <property type="term" value="F:lipid transporter activity"/>
    <property type="evidence" value="ECO:0007669"/>
    <property type="project" value="TreeGrafter"/>
</dbReference>
<dbReference type="GO" id="GO:0016020">
    <property type="term" value="C:membrane"/>
    <property type="evidence" value="ECO:0007669"/>
    <property type="project" value="UniProtKB-SubCell"/>
</dbReference>
<dbReference type="Gene3D" id="3.40.50.300">
    <property type="entry name" value="P-loop containing nucleotide triphosphate hydrolases"/>
    <property type="match status" value="1"/>
</dbReference>
<evidence type="ECO:0000256" key="6">
    <source>
        <dbReference type="ARBA" id="ARBA00022989"/>
    </source>
</evidence>
<dbReference type="Gramene" id="AET7Gv20885000.2">
    <property type="protein sequence ID" value="AET7Gv20885000.2"/>
    <property type="gene ID" value="AET7Gv20885000"/>
</dbReference>
<dbReference type="PROSITE" id="PS00211">
    <property type="entry name" value="ABC_TRANSPORTER_1"/>
    <property type="match status" value="1"/>
</dbReference>
<organism evidence="11 12">
    <name type="scientific">Aegilops tauschii subsp. strangulata</name>
    <name type="common">Goatgrass</name>
    <dbReference type="NCBI Taxonomy" id="200361"/>
    <lineage>
        <taxon>Eukaryota</taxon>
        <taxon>Viridiplantae</taxon>
        <taxon>Streptophyta</taxon>
        <taxon>Embryophyta</taxon>
        <taxon>Tracheophyta</taxon>
        <taxon>Spermatophyta</taxon>
        <taxon>Magnoliopsida</taxon>
        <taxon>Liliopsida</taxon>
        <taxon>Poales</taxon>
        <taxon>Poaceae</taxon>
        <taxon>BOP clade</taxon>
        <taxon>Pooideae</taxon>
        <taxon>Triticodae</taxon>
        <taxon>Triticeae</taxon>
        <taxon>Triticinae</taxon>
        <taxon>Aegilops</taxon>
    </lineage>
</organism>
<dbReference type="PANTHER" id="PTHR19229">
    <property type="entry name" value="ATP-BINDING CASSETTE TRANSPORTER SUBFAMILY A ABCA"/>
    <property type="match status" value="1"/>
</dbReference>
<keyword evidence="5" id="KW-0067">ATP-binding</keyword>
<reference evidence="12" key="1">
    <citation type="journal article" date="2014" name="Science">
        <title>Ancient hybridizations among the ancestral genomes of bread wheat.</title>
        <authorList>
            <consortium name="International Wheat Genome Sequencing Consortium,"/>
            <person name="Marcussen T."/>
            <person name="Sandve S.R."/>
            <person name="Heier L."/>
            <person name="Spannagl M."/>
            <person name="Pfeifer M."/>
            <person name="Jakobsen K.S."/>
            <person name="Wulff B.B."/>
            <person name="Steuernagel B."/>
            <person name="Mayer K.F."/>
            <person name="Olsen O.A."/>
        </authorList>
    </citation>
    <scope>NUCLEOTIDE SEQUENCE [LARGE SCALE GENOMIC DNA]</scope>
    <source>
        <strain evidence="12">cv. AL8/78</strain>
    </source>
</reference>
<evidence type="ECO:0000313" key="11">
    <source>
        <dbReference type="EnsemblPlants" id="AET7Gv20885000.2"/>
    </source>
</evidence>
<dbReference type="Pfam" id="PF00005">
    <property type="entry name" value="ABC_tran"/>
    <property type="match status" value="1"/>
</dbReference>
<dbReference type="InterPro" id="IPR027417">
    <property type="entry name" value="P-loop_NTPase"/>
</dbReference>
<keyword evidence="7 9" id="KW-0472">Membrane</keyword>
<accession>A0A453SBT9</accession>
<dbReference type="InterPro" id="IPR003439">
    <property type="entry name" value="ABC_transporter-like_ATP-bd"/>
</dbReference>
<dbReference type="EnsemblPlants" id="AET7Gv20885000.2">
    <property type="protein sequence ID" value="AET7Gv20885000.2"/>
    <property type="gene ID" value="AET7Gv20885000"/>
</dbReference>
<feature type="transmembrane region" description="Helical" evidence="9">
    <location>
        <begin position="374"/>
        <end position="397"/>
    </location>
</feature>
<name>A0A453SBT9_AEGTS</name>
<evidence type="ECO:0000256" key="2">
    <source>
        <dbReference type="ARBA" id="ARBA00008526"/>
    </source>
</evidence>
<evidence type="ECO:0000256" key="5">
    <source>
        <dbReference type="ARBA" id="ARBA00022840"/>
    </source>
</evidence>
<feature type="domain" description="ABC transporter" evidence="10">
    <location>
        <begin position="651"/>
        <end position="922"/>
    </location>
</feature>
<keyword evidence="4" id="KW-0547">Nucleotide-binding</keyword>
<evidence type="ECO:0000256" key="4">
    <source>
        <dbReference type="ARBA" id="ARBA00022741"/>
    </source>
</evidence>
<keyword evidence="6 9" id="KW-1133">Transmembrane helix</keyword>
<dbReference type="CDD" id="cd03263">
    <property type="entry name" value="ABC_subfamily_A"/>
    <property type="match status" value="1"/>
</dbReference>
<evidence type="ECO:0000259" key="10">
    <source>
        <dbReference type="PROSITE" id="PS50893"/>
    </source>
</evidence>
<dbReference type="InterPro" id="IPR003593">
    <property type="entry name" value="AAA+_ATPase"/>
</dbReference>
<reference evidence="11" key="4">
    <citation type="submission" date="2019-03" db="UniProtKB">
        <authorList>
            <consortium name="EnsemblPlants"/>
        </authorList>
    </citation>
    <scope>IDENTIFICATION</scope>
</reference>
<feature type="compositionally biased region" description="Basic residues" evidence="8">
    <location>
        <begin position="1"/>
        <end position="14"/>
    </location>
</feature>
<feature type="transmembrane region" description="Helical" evidence="9">
    <location>
        <begin position="68"/>
        <end position="86"/>
    </location>
</feature>
<dbReference type="SMART" id="SM00382">
    <property type="entry name" value="AAA"/>
    <property type="match status" value="1"/>
</dbReference>
<evidence type="ECO:0000256" key="9">
    <source>
        <dbReference type="SAM" id="Phobius"/>
    </source>
</evidence>
<dbReference type="InterPro" id="IPR017871">
    <property type="entry name" value="ABC_transporter-like_CS"/>
</dbReference>
<dbReference type="Proteomes" id="UP000015105">
    <property type="component" value="Chromosome 7D"/>
</dbReference>
<comment type="subcellular location">
    <subcellularLocation>
        <location evidence="1">Membrane</location>
        <topology evidence="1">Multi-pass membrane protein</topology>
    </subcellularLocation>
</comment>
<reference evidence="11" key="5">
    <citation type="journal article" date="2021" name="G3 (Bethesda)">
        <title>Aegilops tauschii genome assembly Aet v5.0 features greater sequence contiguity and improved annotation.</title>
        <authorList>
            <person name="Wang L."/>
            <person name="Zhu T."/>
            <person name="Rodriguez J.C."/>
            <person name="Deal K.R."/>
            <person name="Dubcovsky J."/>
            <person name="McGuire P.E."/>
            <person name="Lux T."/>
            <person name="Spannagl M."/>
            <person name="Mayer K.F.X."/>
            <person name="Baldrich P."/>
            <person name="Meyers B.C."/>
            <person name="Huo N."/>
            <person name="Gu Y.Q."/>
            <person name="Zhou H."/>
            <person name="Devos K.M."/>
            <person name="Bennetzen J.L."/>
            <person name="Unver T."/>
            <person name="Budak H."/>
            <person name="Gulick P.J."/>
            <person name="Galiba G."/>
            <person name="Kalapos B."/>
            <person name="Nelson D.R."/>
            <person name="Li P."/>
            <person name="You F.M."/>
            <person name="Luo M.C."/>
            <person name="Dvorak J."/>
        </authorList>
    </citation>
    <scope>NUCLEOTIDE SEQUENCE [LARGE SCALE GENOMIC DNA]</scope>
    <source>
        <strain evidence="11">cv. AL8/78</strain>
    </source>
</reference>
<dbReference type="AlphaFoldDB" id="A0A453SBT9"/>
<comment type="similarity">
    <text evidence="2">Belongs to the ABC transporter superfamily. ABCA family. CPR flippase (TC 3.A.1.211) subfamily.</text>
</comment>
<dbReference type="GO" id="GO:0016887">
    <property type="term" value="F:ATP hydrolysis activity"/>
    <property type="evidence" value="ECO:0007669"/>
    <property type="project" value="InterPro"/>
</dbReference>
<dbReference type="InterPro" id="IPR013525">
    <property type="entry name" value="ABC2_TM"/>
</dbReference>
<feature type="transmembrane region" description="Helical" evidence="9">
    <location>
        <begin position="565"/>
        <end position="583"/>
    </location>
</feature>
<reference evidence="11" key="3">
    <citation type="journal article" date="2017" name="Nature">
        <title>Genome sequence of the progenitor of the wheat D genome Aegilops tauschii.</title>
        <authorList>
            <person name="Luo M.C."/>
            <person name="Gu Y.Q."/>
            <person name="Puiu D."/>
            <person name="Wang H."/>
            <person name="Twardziok S.O."/>
            <person name="Deal K.R."/>
            <person name="Huo N."/>
            <person name="Zhu T."/>
            <person name="Wang L."/>
            <person name="Wang Y."/>
            <person name="McGuire P.E."/>
            <person name="Liu S."/>
            <person name="Long H."/>
            <person name="Ramasamy R.K."/>
            <person name="Rodriguez J.C."/>
            <person name="Van S.L."/>
            <person name="Yuan L."/>
            <person name="Wang Z."/>
            <person name="Xia Z."/>
            <person name="Xiao L."/>
            <person name="Anderson O.D."/>
            <person name="Ouyang S."/>
            <person name="Liang Y."/>
            <person name="Zimin A.V."/>
            <person name="Pertea G."/>
            <person name="Qi P."/>
            <person name="Bennetzen J.L."/>
            <person name="Dai X."/>
            <person name="Dawson M.W."/>
            <person name="Muller H.G."/>
            <person name="Kugler K."/>
            <person name="Rivarola-Duarte L."/>
            <person name="Spannagl M."/>
            <person name="Mayer K.F.X."/>
            <person name="Lu F.H."/>
            <person name="Bevan M.W."/>
            <person name="Leroy P."/>
            <person name="Li P."/>
            <person name="You F.M."/>
            <person name="Sun Q."/>
            <person name="Liu Z."/>
            <person name="Lyons E."/>
            <person name="Wicker T."/>
            <person name="Salzberg S.L."/>
            <person name="Devos K.M."/>
            <person name="Dvorak J."/>
        </authorList>
    </citation>
    <scope>NUCLEOTIDE SEQUENCE [LARGE SCALE GENOMIC DNA]</scope>
    <source>
        <strain evidence="11">cv. AL8/78</strain>
    </source>
</reference>
<dbReference type="Pfam" id="PF12698">
    <property type="entry name" value="ABC2_membrane_3"/>
    <property type="match status" value="1"/>
</dbReference>
<keyword evidence="3 9" id="KW-0812">Transmembrane</keyword>
<proteinExistence type="inferred from homology"/>
<dbReference type="GO" id="GO:0140359">
    <property type="term" value="F:ABC-type transporter activity"/>
    <property type="evidence" value="ECO:0007669"/>
    <property type="project" value="InterPro"/>
</dbReference>
<evidence type="ECO:0000256" key="3">
    <source>
        <dbReference type="ARBA" id="ARBA00022692"/>
    </source>
</evidence>
<sequence length="1005" mass="111924">QSKGRERRQRKPKNCRREMEPLSGAAAAAAAAGGGGASRPPSFASQTNALLRKNLIFQKRNRKATIRLIIVPIYLCVLLSVLQRVINNLLDKPKYKCGCMCVDVNGTGPCQNVCGIQYSTLDQAGSCPIPNPPEWPALLQVPRPEYRAIQDSSESCRKSQSCPAAIPFTGANETLSTTVMQNMFTDLPLLNISDNASISGLLLGTDMPGTSTGFIEPAFISDLPIYVLQSECKSRDSVTLRTTIDAINVQKEIKCVQGLPLWRNSSRTINEETFKGYRKGKIGKGISEVAMAYDFQDSNEKRFNVLALYNSTYQNISYVPMPFGLLRVSRSLNAVSNAYLQFLQGQGSGIKMLLEFTKEMPKQATRLTIDFSSLIGPLFFEWVVALLFPVMLTYLVYEKQHKLRTMMKMHGLGNGPYWIIYYAYFLILSTVYLVLFVIFGALIGLNFFKTNDYGIQFVFFFSFINLQIVLSFLAATFFSKVNTAQAIAYLYIFGSGLMAGSLIRNFLEGGKFPRHWITVLEIIPAFSLYRGLYELSQYAIRASETGNPGIQWSDLNDHTNGMRDVMIIIIVEWLVLLPVAYYFDYAASVGNSSGLLSIIKRLLRKNPTWRRIAVNEVADNDVHVEMEKLDIIKERETVDQVLQQRNSGYAVVCDDLKKVYHGKDGNPDKYAVRGLSLALPYGECLGILGPNGAGKSSFISMMIGFSKPTSGNAFVQDFSIHTDMENIYNSMGVCPQNDMLWEMLTGREHLQFYGRLKSLSGSALDLAVEESLRSVNLLLGGAADKQVRKYSGGMKRRLSIAISLIGDAKVVYMDEPSTGLDPASRKSLWTAVKQAKQDRAIILTSNLQPMSIPSLALGHSCFPSMVAIKPLVLFGIFAAHSMEEAEVLCDRLCIMVDGRLQCIGRPKELIARYGGYYVLTMTTSSEFEREVEDLALKLLPNARKVYHLSGTQKYELSKQQVRIADVFMAVENLKRRVEVQAWGLADTTMEDVFVKVATGAQSSDE</sequence>
<reference evidence="12" key="2">
    <citation type="journal article" date="2017" name="Nat. Plants">
        <title>The Aegilops tauschii genome reveals multiple impacts of transposons.</title>
        <authorList>
            <person name="Zhao G."/>
            <person name="Zou C."/>
            <person name="Li K."/>
            <person name="Wang K."/>
            <person name="Li T."/>
            <person name="Gao L."/>
            <person name="Zhang X."/>
            <person name="Wang H."/>
            <person name="Yang Z."/>
            <person name="Liu X."/>
            <person name="Jiang W."/>
            <person name="Mao L."/>
            <person name="Kong X."/>
            <person name="Jiao Y."/>
            <person name="Jia J."/>
        </authorList>
    </citation>
    <scope>NUCLEOTIDE SEQUENCE [LARGE SCALE GENOMIC DNA]</scope>
    <source>
        <strain evidence="12">cv. AL8/78</strain>
    </source>
</reference>
<dbReference type="PANTHER" id="PTHR19229:SF257">
    <property type="entry name" value="OS06G0589300 PROTEIN"/>
    <property type="match status" value="1"/>
</dbReference>
<dbReference type="SUPFAM" id="SSF52540">
    <property type="entry name" value="P-loop containing nucleoside triphosphate hydrolases"/>
    <property type="match status" value="2"/>
</dbReference>
<dbReference type="InterPro" id="IPR026082">
    <property type="entry name" value="ABCA"/>
</dbReference>
<feature type="transmembrane region" description="Helical" evidence="9">
    <location>
        <begin position="417"/>
        <end position="445"/>
    </location>
</feature>
<feature type="transmembrane region" description="Helical" evidence="9">
    <location>
        <begin position="484"/>
        <end position="507"/>
    </location>
</feature>
<evidence type="ECO:0000256" key="8">
    <source>
        <dbReference type="SAM" id="MobiDB-lite"/>
    </source>
</evidence>
<keyword evidence="12" id="KW-1185">Reference proteome</keyword>